<keyword evidence="1" id="KW-0732">Signal</keyword>
<evidence type="ECO:0000256" key="1">
    <source>
        <dbReference type="SAM" id="SignalP"/>
    </source>
</evidence>
<organism evidence="2 3">
    <name type="scientific">Hoylesella timonensis S9-PR14</name>
    <dbReference type="NCBI Taxonomy" id="1401062"/>
    <lineage>
        <taxon>Bacteria</taxon>
        <taxon>Pseudomonadati</taxon>
        <taxon>Bacteroidota</taxon>
        <taxon>Bacteroidia</taxon>
        <taxon>Bacteroidales</taxon>
        <taxon>Prevotellaceae</taxon>
        <taxon>Hoylesella</taxon>
    </lineage>
</organism>
<feature type="signal peptide" evidence="1">
    <location>
        <begin position="1"/>
        <end position="22"/>
    </location>
</feature>
<reference evidence="2 3" key="1">
    <citation type="submission" date="2014-07" db="EMBL/GenBank/DDBJ databases">
        <authorList>
            <person name="McCorrison J."/>
            <person name="Sanka R."/>
            <person name="Torralba M."/>
            <person name="Gillis M."/>
            <person name="Haft D.H."/>
            <person name="Methe B."/>
            <person name="Sutton G."/>
            <person name="Nelson K.E."/>
        </authorList>
    </citation>
    <scope>NUCLEOTIDE SEQUENCE [LARGE SCALE GENOMIC DNA]</scope>
    <source>
        <strain evidence="2 3">S9-PR14</strain>
    </source>
</reference>
<dbReference type="OrthoDB" id="9808473at2"/>
<dbReference type="InterPro" id="IPR021457">
    <property type="entry name" value="DUF3108"/>
</dbReference>
<dbReference type="AlphaFoldDB" id="A0A098YX11"/>
<dbReference type="Pfam" id="PF11306">
    <property type="entry name" value="DUF3108"/>
    <property type="match status" value="1"/>
</dbReference>
<accession>A0A098YX11</accession>
<comment type="caution">
    <text evidence="2">The sequence shown here is derived from an EMBL/GenBank/DDBJ whole genome shotgun (WGS) entry which is preliminary data.</text>
</comment>
<feature type="chain" id="PRO_5001951439" description="DUF3108 domain-containing protein" evidence="1">
    <location>
        <begin position="23"/>
        <end position="263"/>
    </location>
</feature>
<evidence type="ECO:0000313" key="2">
    <source>
        <dbReference type="EMBL" id="KGI23138.1"/>
    </source>
</evidence>
<dbReference type="Proteomes" id="UP000029723">
    <property type="component" value="Unassembled WGS sequence"/>
</dbReference>
<proteinExistence type="predicted"/>
<evidence type="ECO:0000313" key="3">
    <source>
        <dbReference type="Proteomes" id="UP000029723"/>
    </source>
</evidence>
<gene>
    <name evidence="2" type="ORF">HMPREF9304_00635</name>
</gene>
<name>A0A098YX11_9BACT</name>
<dbReference type="EMBL" id="JRPQ01000006">
    <property type="protein sequence ID" value="KGI23138.1"/>
    <property type="molecule type" value="Genomic_DNA"/>
</dbReference>
<sequence>MKLLKKITLLLLLLVSSVAVQAQCDMKNTAFTSGELLTYNLYFNWKFVWVKVGNASMSVVRSNYKGQPSYRASLITRGNRKADHLFVLRDTLQAYTSLNLAPQYYRKAAQEGSRYYIDEVFYTYPNKKVYVKQHQITSSGEHLWRQGYKNECVFDMLNIFLRARSFDVSKWRKGYAYRFTMVDGEKSMPAMLKYHGKTNVKADDGKKYRCLQLSYMEKEDNSYKKIVDFFVTDDTNHIPVRLDMFLRFGSAKAFLVGKRGVKN</sequence>
<evidence type="ECO:0008006" key="4">
    <source>
        <dbReference type="Google" id="ProtNLM"/>
    </source>
</evidence>
<protein>
    <recommendedName>
        <fullName evidence="4">DUF3108 domain-containing protein</fullName>
    </recommendedName>
</protein>
<dbReference type="RefSeq" id="WP_036925724.1">
    <property type="nucleotide sequence ID" value="NZ_JRPQ01000006.1"/>
</dbReference>